<evidence type="ECO:0000313" key="2">
    <source>
        <dbReference type="EMBL" id="KAG2589624.1"/>
    </source>
</evidence>
<feature type="compositionally biased region" description="Low complexity" evidence="1">
    <location>
        <begin position="91"/>
        <end position="103"/>
    </location>
</feature>
<organism evidence="2 3">
    <name type="scientific">Panicum virgatum</name>
    <name type="common">Blackwell switchgrass</name>
    <dbReference type="NCBI Taxonomy" id="38727"/>
    <lineage>
        <taxon>Eukaryota</taxon>
        <taxon>Viridiplantae</taxon>
        <taxon>Streptophyta</taxon>
        <taxon>Embryophyta</taxon>
        <taxon>Tracheophyta</taxon>
        <taxon>Spermatophyta</taxon>
        <taxon>Magnoliopsida</taxon>
        <taxon>Liliopsida</taxon>
        <taxon>Poales</taxon>
        <taxon>Poaceae</taxon>
        <taxon>PACMAD clade</taxon>
        <taxon>Panicoideae</taxon>
        <taxon>Panicodae</taxon>
        <taxon>Paniceae</taxon>
        <taxon>Panicinae</taxon>
        <taxon>Panicum</taxon>
        <taxon>Panicum sect. Hiantes</taxon>
    </lineage>
</organism>
<feature type="compositionally biased region" description="Low complexity" evidence="1">
    <location>
        <begin position="66"/>
        <end position="81"/>
    </location>
</feature>
<sequence>MPNLASSLISERSMDTTVALEASSAPPARPRSKYLCSRSISLIHSCQGCTSSTSLRSTSSMLILPTSSPATTATSTSVFGSLGSGPGSGRGPTSPSSGGARTGCSRGQHRGPRGAVDGVNFVKDKCKAGADCLTC</sequence>
<name>A0A8T0RVT6_PANVG</name>
<accession>A0A8T0RVT6</accession>
<dbReference type="EMBL" id="CM029046">
    <property type="protein sequence ID" value="KAG2589624.1"/>
    <property type="molecule type" value="Genomic_DNA"/>
</dbReference>
<evidence type="ECO:0000313" key="3">
    <source>
        <dbReference type="Proteomes" id="UP000823388"/>
    </source>
</evidence>
<dbReference type="AlphaFoldDB" id="A0A8T0RVT6"/>
<proteinExistence type="predicted"/>
<keyword evidence="3" id="KW-1185">Reference proteome</keyword>
<gene>
    <name evidence="2" type="ORF">PVAP13_5NG376781</name>
</gene>
<reference evidence="2" key="1">
    <citation type="submission" date="2020-05" db="EMBL/GenBank/DDBJ databases">
        <title>WGS assembly of Panicum virgatum.</title>
        <authorList>
            <person name="Lovell J.T."/>
            <person name="Jenkins J."/>
            <person name="Shu S."/>
            <person name="Juenger T.E."/>
            <person name="Schmutz J."/>
        </authorList>
    </citation>
    <scope>NUCLEOTIDE SEQUENCE</scope>
    <source>
        <strain evidence="2">AP13</strain>
    </source>
</reference>
<evidence type="ECO:0000256" key="1">
    <source>
        <dbReference type="SAM" id="MobiDB-lite"/>
    </source>
</evidence>
<protein>
    <submittedName>
        <fullName evidence="2">Uncharacterized protein</fullName>
    </submittedName>
</protein>
<feature type="region of interest" description="Disordered" evidence="1">
    <location>
        <begin position="66"/>
        <end position="116"/>
    </location>
</feature>
<dbReference type="Proteomes" id="UP000823388">
    <property type="component" value="Chromosome 5N"/>
</dbReference>
<comment type="caution">
    <text evidence="2">The sequence shown here is derived from an EMBL/GenBank/DDBJ whole genome shotgun (WGS) entry which is preliminary data.</text>
</comment>